<reference evidence="1" key="1">
    <citation type="journal article" date="2014" name="Front. Microbiol.">
        <title>High frequency of phylogenetically diverse reductive dehalogenase-homologous genes in deep subseafloor sedimentary metagenomes.</title>
        <authorList>
            <person name="Kawai M."/>
            <person name="Futagami T."/>
            <person name="Toyoda A."/>
            <person name="Takaki Y."/>
            <person name="Nishi S."/>
            <person name="Hori S."/>
            <person name="Arai W."/>
            <person name="Tsubouchi T."/>
            <person name="Morono Y."/>
            <person name="Uchiyama I."/>
            <person name="Ito T."/>
            <person name="Fujiyama A."/>
            <person name="Inagaki F."/>
            <person name="Takami H."/>
        </authorList>
    </citation>
    <scope>NUCLEOTIDE SEQUENCE</scope>
    <source>
        <strain evidence="1">Expedition CK06-06</strain>
    </source>
</reference>
<protein>
    <submittedName>
        <fullName evidence="1">Uncharacterized protein</fullName>
    </submittedName>
</protein>
<proteinExistence type="predicted"/>
<evidence type="ECO:0000313" key="1">
    <source>
        <dbReference type="EMBL" id="GAG46207.1"/>
    </source>
</evidence>
<comment type="caution">
    <text evidence="1">The sequence shown here is derived from an EMBL/GenBank/DDBJ whole genome shotgun (WGS) entry which is preliminary data.</text>
</comment>
<name>X0YG57_9ZZZZ</name>
<gene>
    <name evidence="1" type="ORF">S01H1_81927</name>
</gene>
<dbReference type="AlphaFoldDB" id="X0YG57"/>
<organism evidence="1">
    <name type="scientific">marine sediment metagenome</name>
    <dbReference type="NCBI Taxonomy" id="412755"/>
    <lineage>
        <taxon>unclassified sequences</taxon>
        <taxon>metagenomes</taxon>
        <taxon>ecological metagenomes</taxon>
    </lineage>
</organism>
<feature type="non-terminal residue" evidence="1">
    <location>
        <position position="1"/>
    </location>
</feature>
<accession>X0YG57</accession>
<sequence length="40" mass="4676">EDSEVLSPETLRIKLTETKLDYDLYSGPKKLDHDIESNPW</sequence>
<dbReference type="EMBL" id="BARS01055491">
    <property type="protein sequence ID" value="GAG46207.1"/>
    <property type="molecule type" value="Genomic_DNA"/>
</dbReference>